<dbReference type="Pfam" id="PF03103">
    <property type="entry name" value="DUF243"/>
    <property type="match status" value="1"/>
</dbReference>
<name>A0AAV2PZ38_MEGNR</name>
<dbReference type="EMBL" id="CAXKWB010002701">
    <property type="protein sequence ID" value="CAL4067450.1"/>
    <property type="molecule type" value="Genomic_DNA"/>
</dbReference>
<proteinExistence type="predicted"/>
<dbReference type="PANTHER" id="PTHR31927:SF2">
    <property type="entry name" value="FI07246P-RELATED"/>
    <property type="match status" value="1"/>
</dbReference>
<evidence type="ECO:0000313" key="4">
    <source>
        <dbReference type="Proteomes" id="UP001497623"/>
    </source>
</evidence>
<sequence length="212" mass="22273">LATMHSLIVILVFVGVTSCIPKQLSGYTYQNPSSNTPQLSLPFPKPTYGAPVTNTNNGGASPGAGQVGGFGGNSFGDQVQQPAVSLVSCANGEVLHVDGNCVKPMISRNIFVFAAPAVPIQQGPTPEIPLPKVEYNIVFVRTPEKAESDEPIIVPPPQQKTLVYVLSKKGDAVGPQVIEVPAGPGHQPEVYYVNYEDGENPTLPGGIDLQTA</sequence>
<evidence type="ECO:0000313" key="3">
    <source>
        <dbReference type="EMBL" id="CAL4067450.1"/>
    </source>
</evidence>
<dbReference type="GO" id="GO:0062129">
    <property type="term" value="C:chitin-based extracellular matrix"/>
    <property type="evidence" value="ECO:0007669"/>
    <property type="project" value="TreeGrafter"/>
</dbReference>
<dbReference type="AlphaFoldDB" id="A0AAV2PZ38"/>
<accession>A0AAV2PZ38</accession>
<feature type="domain" description="DUF243" evidence="2">
    <location>
        <begin position="104"/>
        <end position="198"/>
    </location>
</feature>
<feature type="signal peptide" evidence="1">
    <location>
        <begin position="1"/>
        <end position="19"/>
    </location>
</feature>
<reference evidence="3 4" key="1">
    <citation type="submission" date="2024-05" db="EMBL/GenBank/DDBJ databases">
        <authorList>
            <person name="Wallberg A."/>
        </authorList>
    </citation>
    <scope>NUCLEOTIDE SEQUENCE [LARGE SCALE GENOMIC DNA]</scope>
</reference>
<dbReference type="GO" id="GO:0040003">
    <property type="term" value="P:chitin-based cuticle development"/>
    <property type="evidence" value="ECO:0007669"/>
    <property type="project" value="TreeGrafter"/>
</dbReference>
<evidence type="ECO:0000259" key="2">
    <source>
        <dbReference type="SMART" id="SM00690"/>
    </source>
</evidence>
<dbReference type="PANTHER" id="PTHR31927">
    <property type="entry name" value="FI07246P-RELATED-RELATED"/>
    <property type="match status" value="1"/>
</dbReference>
<keyword evidence="4" id="KW-1185">Reference proteome</keyword>
<dbReference type="Proteomes" id="UP001497623">
    <property type="component" value="Unassembled WGS sequence"/>
</dbReference>
<feature type="non-terminal residue" evidence="3">
    <location>
        <position position="1"/>
    </location>
</feature>
<keyword evidence="1" id="KW-0732">Signal</keyword>
<dbReference type="GO" id="GO:0008010">
    <property type="term" value="F:structural constituent of chitin-based larval cuticle"/>
    <property type="evidence" value="ECO:0007669"/>
    <property type="project" value="TreeGrafter"/>
</dbReference>
<dbReference type="InterPro" id="IPR004145">
    <property type="entry name" value="DUF243"/>
</dbReference>
<evidence type="ECO:0000256" key="1">
    <source>
        <dbReference type="SAM" id="SignalP"/>
    </source>
</evidence>
<dbReference type="SMART" id="SM00690">
    <property type="entry name" value="DM5"/>
    <property type="match status" value="1"/>
</dbReference>
<feature type="chain" id="PRO_5043348756" description="DUF243 domain-containing protein" evidence="1">
    <location>
        <begin position="20"/>
        <end position="212"/>
    </location>
</feature>
<gene>
    <name evidence="3" type="ORF">MNOR_LOCUS6504</name>
</gene>
<protein>
    <recommendedName>
        <fullName evidence="2">DUF243 domain-containing protein</fullName>
    </recommendedName>
</protein>
<organism evidence="3 4">
    <name type="scientific">Meganyctiphanes norvegica</name>
    <name type="common">Northern krill</name>
    <name type="synonym">Thysanopoda norvegica</name>
    <dbReference type="NCBI Taxonomy" id="48144"/>
    <lineage>
        <taxon>Eukaryota</taxon>
        <taxon>Metazoa</taxon>
        <taxon>Ecdysozoa</taxon>
        <taxon>Arthropoda</taxon>
        <taxon>Crustacea</taxon>
        <taxon>Multicrustacea</taxon>
        <taxon>Malacostraca</taxon>
        <taxon>Eumalacostraca</taxon>
        <taxon>Eucarida</taxon>
        <taxon>Euphausiacea</taxon>
        <taxon>Euphausiidae</taxon>
        <taxon>Meganyctiphanes</taxon>
    </lineage>
</organism>
<comment type="caution">
    <text evidence="3">The sequence shown here is derived from an EMBL/GenBank/DDBJ whole genome shotgun (WGS) entry which is preliminary data.</text>
</comment>
<feature type="non-terminal residue" evidence="3">
    <location>
        <position position="212"/>
    </location>
</feature>